<evidence type="ECO:0000256" key="1">
    <source>
        <dbReference type="SAM" id="MobiDB-lite"/>
    </source>
</evidence>
<keyword evidence="2" id="KW-1133">Transmembrane helix</keyword>
<sequence length="238" mass="26219">MIQTSLSDLSSHRRLYKYLERTEKGTNERLIASVFFFFFWLYFTLLCFVCLTICITYIYLPRLSIDQSIFNGTNVANCQLQSITTHTNQTPNPPHNPKQRSTPIHHPNPNMSTPTPSNPRTTLHPRPNPPTPGNLPNQTERASQKSHPRLRNAPTNPPPQHDPHARAHLPPSHHPAATPAPAAPLPRAAVSWERGADAQAASGRELGSVPVHQRGGGKGLCCGICAGLACFECLECCC</sequence>
<dbReference type="Proteomes" id="UP000326757">
    <property type="component" value="Unassembled WGS sequence"/>
</dbReference>
<gene>
    <name evidence="3" type="ORF">EYC80_000265</name>
</gene>
<reference evidence="3 4" key="1">
    <citation type="submission" date="2019-06" db="EMBL/GenBank/DDBJ databases">
        <title>Genome Sequence of the Brown Rot Fungal Pathogen Monilinia laxa.</title>
        <authorList>
            <person name="De Miccolis Angelini R.M."/>
            <person name="Landi L."/>
            <person name="Abate D."/>
            <person name="Pollastro S."/>
            <person name="Romanazzi G."/>
            <person name="Faretra F."/>
        </authorList>
    </citation>
    <scope>NUCLEOTIDE SEQUENCE [LARGE SCALE GENOMIC DNA]</scope>
    <source>
        <strain evidence="3 4">Mlax316</strain>
    </source>
</reference>
<comment type="caution">
    <text evidence="3">The sequence shown here is derived from an EMBL/GenBank/DDBJ whole genome shotgun (WGS) entry which is preliminary data.</text>
</comment>
<feature type="transmembrane region" description="Helical" evidence="2">
    <location>
        <begin position="30"/>
        <end position="60"/>
    </location>
</feature>
<keyword evidence="2" id="KW-0472">Membrane</keyword>
<proteinExistence type="predicted"/>
<evidence type="ECO:0000313" key="3">
    <source>
        <dbReference type="EMBL" id="KAB8300026.1"/>
    </source>
</evidence>
<accession>A0A5N6KA15</accession>
<feature type="compositionally biased region" description="Low complexity" evidence="1">
    <location>
        <begin position="107"/>
        <end position="125"/>
    </location>
</feature>
<dbReference type="EMBL" id="VIGI01000005">
    <property type="protein sequence ID" value="KAB8300026.1"/>
    <property type="molecule type" value="Genomic_DNA"/>
</dbReference>
<keyword evidence="4" id="KW-1185">Reference proteome</keyword>
<dbReference type="AlphaFoldDB" id="A0A5N6KA15"/>
<feature type="region of interest" description="Disordered" evidence="1">
    <location>
        <begin position="85"/>
        <end position="183"/>
    </location>
</feature>
<evidence type="ECO:0000256" key="2">
    <source>
        <dbReference type="SAM" id="Phobius"/>
    </source>
</evidence>
<protein>
    <recommendedName>
        <fullName evidence="5">Cysteine-rich transmembrane CYSTM domain-containing protein</fullName>
    </recommendedName>
</protein>
<organism evidence="3 4">
    <name type="scientific">Monilinia laxa</name>
    <name type="common">Brown rot fungus</name>
    <name type="synonym">Sclerotinia laxa</name>
    <dbReference type="NCBI Taxonomy" id="61186"/>
    <lineage>
        <taxon>Eukaryota</taxon>
        <taxon>Fungi</taxon>
        <taxon>Dikarya</taxon>
        <taxon>Ascomycota</taxon>
        <taxon>Pezizomycotina</taxon>
        <taxon>Leotiomycetes</taxon>
        <taxon>Helotiales</taxon>
        <taxon>Sclerotiniaceae</taxon>
        <taxon>Monilinia</taxon>
    </lineage>
</organism>
<keyword evidence="2" id="KW-0812">Transmembrane</keyword>
<feature type="compositionally biased region" description="Low complexity" evidence="1">
    <location>
        <begin position="168"/>
        <end position="183"/>
    </location>
</feature>
<name>A0A5N6KA15_MONLA</name>
<evidence type="ECO:0000313" key="4">
    <source>
        <dbReference type="Proteomes" id="UP000326757"/>
    </source>
</evidence>
<evidence type="ECO:0008006" key="5">
    <source>
        <dbReference type="Google" id="ProtNLM"/>
    </source>
</evidence>